<comment type="caution">
    <text evidence="1">The sequence shown here is derived from an EMBL/GenBank/DDBJ whole genome shotgun (WGS) entry which is preliminary data.</text>
</comment>
<dbReference type="AlphaFoldDB" id="A0A370X9Y0"/>
<dbReference type="Proteomes" id="UP000254258">
    <property type="component" value="Unassembled WGS sequence"/>
</dbReference>
<organism evidence="1 2">
    <name type="scientific">Dyella monticola</name>
    <dbReference type="NCBI Taxonomy" id="1927958"/>
    <lineage>
        <taxon>Bacteria</taxon>
        <taxon>Pseudomonadati</taxon>
        <taxon>Pseudomonadota</taxon>
        <taxon>Gammaproteobacteria</taxon>
        <taxon>Lysobacterales</taxon>
        <taxon>Rhodanobacteraceae</taxon>
        <taxon>Dyella</taxon>
    </lineage>
</organism>
<evidence type="ECO:0000313" key="2">
    <source>
        <dbReference type="Proteomes" id="UP000254258"/>
    </source>
</evidence>
<proteinExistence type="predicted"/>
<accession>A0A370X9Y0</accession>
<evidence type="ECO:0000313" key="1">
    <source>
        <dbReference type="EMBL" id="RDS85071.1"/>
    </source>
</evidence>
<gene>
    <name evidence="1" type="ORF">DWU98_03805</name>
</gene>
<sequence>MRKIIIGLGLMIVAVHCIAGDFRLDLHDHDNFMIVSIENLSAQDIKVSTKFTQNPAFGLIRFNVLENGHGVGFKSAPNEELPTSSDYLTLKPYEVFGRAFSISEIRKSYGITAKCFEISAEYHDFVSTRFDSLSSVIKSNQLRICR</sequence>
<name>A0A370X9Y0_9GAMM</name>
<keyword evidence="2" id="KW-1185">Reference proteome</keyword>
<protein>
    <submittedName>
        <fullName evidence="1">Uncharacterized protein</fullName>
    </submittedName>
</protein>
<reference evidence="1 2" key="1">
    <citation type="submission" date="2018-07" db="EMBL/GenBank/DDBJ databases">
        <title>Dyella monticola sp. nov. and Dyella psychrodurans sp. nov. isolated from monsoon evergreen broad-leaved forest soil of Dinghu Mountain, China.</title>
        <authorList>
            <person name="Gao Z."/>
            <person name="Qiu L."/>
        </authorList>
    </citation>
    <scope>NUCLEOTIDE SEQUENCE [LARGE SCALE GENOMIC DNA]</scope>
    <source>
        <strain evidence="1 2">4G-K06</strain>
    </source>
</reference>
<dbReference type="EMBL" id="QRBE01000001">
    <property type="protein sequence ID" value="RDS85071.1"/>
    <property type="molecule type" value="Genomic_DNA"/>
</dbReference>